<sequence length="352" mass="40645">MHSKLIASGPKPGPDSPGDVRLGQTLRRSEDKRIEAFEMWIWRRMERVKWTDRIRNESMLERMAEERMMLKLVRKRKRNLLGHWLRRNCLLKDALEGIKIRSDAGNRTRDPQFYALGALTTGLRRGSIPSTGHKGKIPKEKDSIRCWGLSFGVAQWLERLFLGENKMQQVAKLQSKSLDRILESGSRSAELNIVALVILTTLKKMYLKLRATDKLLQMLQRLETLDSRQGASRGGVKLTRKASETRLAAPMEELASSYTPCLWFRSGSTRGGIEDYVGLDTFYGVMKTLFYEKLSTILQDVRDLLVDLVSVGRTKYMIIFVQWEDDKKDAENRDEWRYIVNEAKNLLGFEMP</sequence>
<evidence type="ECO:0000256" key="1">
    <source>
        <dbReference type="SAM" id="MobiDB-lite"/>
    </source>
</evidence>
<comment type="caution">
    <text evidence="2">The sequence shown here is derived from an EMBL/GenBank/DDBJ whole genome shotgun (WGS) entry which is preliminary data.</text>
</comment>
<evidence type="ECO:0000313" key="2">
    <source>
        <dbReference type="EMBL" id="KAJ4452200.1"/>
    </source>
</evidence>
<dbReference type="Proteomes" id="UP001148838">
    <property type="component" value="Unassembled WGS sequence"/>
</dbReference>
<dbReference type="EMBL" id="JAJSOF020000001">
    <property type="protein sequence ID" value="KAJ4452200.1"/>
    <property type="molecule type" value="Genomic_DNA"/>
</dbReference>
<protein>
    <submittedName>
        <fullName evidence="2">Uncharacterized protein</fullName>
    </submittedName>
</protein>
<gene>
    <name evidence="2" type="ORF">ANN_03718</name>
</gene>
<accession>A0ABQ8TZT5</accession>
<keyword evidence="3" id="KW-1185">Reference proteome</keyword>
<feature type="region of interest" description="Disordered" evidence="1">
    <location>
        <begin position="1"/>
        <end position="22"/>
    </location>
</feature>
<reference evidence="2 3" key="1">
    <citation type="journal article" date="2022" name="Allergy">
        <title>Genome assembly and annotation of Periplaneta americana reveal a comprehensive cockroach allergen profile.</title>
        <authorList>
            <person name="Wang L."/>
            <person name="Xiong Q."/>
            <person name="Saelim N."/>
            <person name="Wang L."/>
            <person name="Nong W."/>
            <person name="Wan A.T."/>
            <person name="Shi M."/>
            <person name="Liu X."/>
            <person name="Cao Q."/>
            <person name="Hui J.H.L."/>
            <person name="Sookrung N."/>
            <person name="Leung T.F."/>
            <person name="Tungtrongchitr A."/>
            <person name="Tsui S.K.W."/>
        </authorList>
    </citation>
    <scope>NUCLEOTIDE SEQUENCE [LARGE SCALE GENOMIC DNA]</scope>
    <source>
        <strain evidence="2">PWHHKU_190912</strain>
    </source>
</reference>
<organism evidence="2 3">
    <name type="scientific">Periplaneta americana</name>
    <name type="common">American cockroach</name>
    <name type="synonym">Blatta americana</name>
    <dbReference type="NCBI Taxonomy" id="6978"/>
    <lineage>
        <taxon>Eukaryota</taxon>
        <taxon>Metazoa</taxon>
        <taxon>Ecdysozoa</taxon>
        <taxon>Arthropoda</taxon>
        <taxon>Hexapoda</taxon>
        <taxon>Insecta</taxon>
        <taxon>Pterygota</taxon>
        <taxon>Neoptera</taxon>
        <taxon>Polyneoptera</taxon>
        <taxon>Dictyoptera</taxon>
        <taxon>Blattodea</taxon>
        <taxon>Blattoidea</taxon>
        <taxon>Blattidae</taxon>
        <taxon>Blattinae</taxon>
        <taxon>Periplaneta</taxon>
    </lineage>
</organism>
<evidence type="ECO:0000313" key="3">
    <source>
        <dbReference type="Proteomes" id="UP001148838"/>
    </source>
</evidence>
<name>A0ABQ8TZT5_PERAM</name>
<proteinExistence type="predicted"/>